<gene>
    <name evidence="2" type="ORF">IW261DRAFT_1346478</name>
</gene>
<sequence length="487" mass="56831">MLSQRLSYSEATQSLSLHSILKSYITQNYDFGTAYAHLRLYWYDISTARGKLYSHKKDDRNMRRNVLADGWIIRKKTPPRRVWDLYANRVVPFWAVRKHPWGISHAWVSDEQRMDVWTPINCCEWPVPIPKDSSLDLIRMEMLNLGAEYAWVDVLCLRQEHGVRDAKRAHEWQLDVPTIGYVYQWADQVVCYFSGLGRPLDFKPGDFENDRCWFRRAWTLQEISKDPIVGGRIEGSAFMQDDLQTRFHNELASLHKMRVDDYVFDFLLQMQNRVSTNPMDRVAGLVYLFYPKFIPIYNAVQSEEDAWTVLVNVMRVRSRAHLLFNYPEPGNGRKCWRPSWKQAMTSRPPSRIQIEWVGEVSRLDTTDGDLYIGPCVHSGHVRGFADEYNKGKFRQGELIIEDNTGTLHSFKIVKDHAYSIPEGWYTLISSGGCRHLSLNVCMKYWVAGRLRQDGLFEKVSVFSMVDAEERERLQGLGVAKHKISRLC</sequence>
<dbReference type="AlphaFoldDB" id="A0AA39NJC1"/>
<dbReference type="Pfam" id="PF06985">
    <property type="entry name" value="HET"/>
    <property type="match status" value="1"/>
</dbReference>
<evidence type="ECO:0000259" key="1">
    <source>
        <dbReference type="Pfam" id="PF06985"/>
    </source>
</evidence>
<evidence type="ECO:0000313" key="2">
    <source>
        <dbReference type="EMBL" id="KAK0466652.1"/>
    </source>
</evidence>
<proteinExistence type="predicted"/>
<keyword evidence="3" id="KW-1185">Reference proteome</keyword>
<accession>A0AA39NJC1</accession>
<feature type="domain" description="Heterokaryon incompatibility" evidence="1">
    <location>
        <begin position="103"/>
        <end position="194"/>
    </location>
</feature>
<dbReference type="Proteomes" id="UP001175227">
    <property type="component" value="Unassembled WGS sequence"/>
</dbReference>
<comment type="caution">
    <text evidence="2">The sequence shown here is derived from an EMBL/GenBank/DDBJ whole genome shotgun (WGS) entry which is preliminary data.</text>
</comment>
<dbReference type="EMBL" id="JAUEPR010000080">
    <property type="protein sequence ID" value="KAK0466652.1"/>
    <property type="molecule type" value="Genomic_DNA"/>
</dbReference>
<reference evidence="2" key="1">
    <citation type="submission" date="2023-06" db="EMBL/GenBank/DDBJ databases">
        <authorList>
            <consortium name="Lawrence Berkeley National Laboratory"/>
            <person name="Ahrendt S."/>
            <person name="Sahu N."/>
            <person name="Indic B."/>
            <person name="Wong-Bajracharya J."/>
            <person name="Merenyi Z."/>
            <person name="Ke H.-M."/>
            <person name="Monk M."/>
            <person name="Kocsube S."/>
            <person name="Drula E."/>
            <person name="Lipzen A."/>
            <person name="Balint B."/>
            <person name="Henrissat B."/>
            <person name="Andreopoulos B."/>
            <person name="Martin F.M."/>
            <person name="Harder C.B."/>
            <person name="Rigling D."/>
            <person name="Ford K.L."/>
            <person name="Foster G.D."/>
            <person name="Pangilinan J."/>
            <person name="Papanicolaou A."/>
            <person name="Barry K."/>
            <person name="LaButti K."/>
            <person name="Viragh M."/>
            <person name="Koriabine M."/>
            <person name="Yan M."/>
            <person name="Riley R."/>
            <person name="Champramary S."/>
            <person name="Plett K.L."/>
            <person name="Tsai I.J."/>
            <person name="Slot J."/>
            <person name="Sipos G."/>
            <person name="Plett J."/>
            <person name="Nagy L.G."/>
            <person name="Grigoriev I.V."/>
        </authorList>
    </citation>
    <scope>NUCLEOTIDE SEQUENCE</scope>
    <source>
        <strain evidence="2">ICMP 16352</strain>
    </source>
</reference>
<organism evidence="2 3">
    <name type="scientific">Armillaria novae-zelandiae</name>
    <dbReference type="NCBI Taxonomy" id="153914"/>
    <lineage>
        <taxon>Eukaryota</taxon>
        <taxon>Fungi</taxon>
        <taxon>Dikarya</taxon>
        <taxon>Basidiomycota</taxon>
        <taxon>Agaricomycotina</taxon>
        <taxon>Agaricomycetes</taxon>
        <taxon>Agaricomycetidae</taxon>
        <taxon>Agaricales</taxon>
        <taxon>Marasmiineae</taxon>
        <taxon>Physalacriaceae</taxon>
        <taxon>Armillaria</taxon>
    </lineage>
</organism>
<protein>
    <recommendedName>
        <fullName evidence="1">Heterokaryon incompatibility domain-containing protein</fullName>
    </recommendedName>
</protein>
<dbReference type="InterPro" id="IPR010730">
    <property type="entry name" value="HET"/>
</dbReference>
<name>A0AA39NJC1_9AGAR</name>
<evidence type="ECO:0000313" key="3">
    <source>
        <dbReference type="Proteomes" id="UP001175227"/>
    </source>
</evidence>